<evidence type="ECO:0000256" key="5">
    <source>
        <dbReference type="HAMAP-Rule" id="MF_00291"/>
    </source>
</evidence>
<dbReference type="InterPro" id="IPR005706">
    <property type="entry name" value="Ribosomal_uS2_bac/mit/plastid"/>
</dbReference>
<comment type="similarity">
    <text evidence="1 5">Belongs to the universal ribosomal protein uS2 family.</text>
</comment>
<dbReference type="InterPro" id="IPR023591">
    <property type="entry name" value="Ribosomal_uS2_flav_dom_sf"/>
</dbReference>
<keyword evidence="8" id="KW-1185">Reference proteome</keyword>
<dbReference type="Proteomes" id="UP000031623">
    <property type="component" value="Chromosome"/>
</dbReference>
<dbReference type="InterPro" id="IPR001865">
    <property type="entry name" value="Ribosomal_uS2"/>
</dbReference>
<dbReference type="Pfam" id="PF00318">
    <property type="entry name" value="Ribosomal_S2"/>
    <property type="match status" value="1"/>
</dbReference>
<dbReference type="GO" id="GO:0006412">
    <property type="term" value="P:translation"/>
    <property type="evidence" value="ECO:0007669"/>
    <property type="project" value="UniProtKB-UniRule"/>
</dbReference>
<feature type="region of interest" description="Disordered" evidence="6">
    <location>
        <begin position="249"/>
        <end position="269"/>
    </location>
</feature>
<evidence type="ECO:0000256" key="1">
    <source>
        <dbReference type="ARBA" id="ARBA00006242"/>
    </source>
</evidence>
<dbReference type="PANTHER" id="PTHR12534:SF0">
    <property type="entry name" value="SMALL RIBOSOMAL SUBUNIT PROTEIN US2M"/>
    <property type="match status" value="1"/>
</dbReference>
<evidence type="ECO:0000313" key="7">
    <source>
        <dbReference type="EMBL" id="BAP56044.1"/>
    </source>
</evidence>
<reference evidence="7 8" key="1">
    <citation type="journal article" date="2014" name="ISME J.">
        <title>Ecophysiology of Thioploca ingrica as revealed by the complete genome sequence supplemented with proteomic evidence.</title>
        <authorList>
            <person name="Kojima H."/>
            <person name="Ogura Y."/>
            <person name="Yamamoto N."/>
            <person name="Togashi T."/>
            <person name="Mori H."/>
            <person name="Watanabe T."/>
            <person name="Nemoto F."/>
            <person name="Kurokawa K."/>
            <person name="Hayashi T."/>
            <person name="Fukui M."/>
        </authorList>
    </citation>
    <scope>NUCLEOTIDE SEQUENCE [LARGE SCALE GENOMIC DNA]</scope>
</reference>
<dbReference type="HOGENOM" id="CLU_040318_1_2_6"/>
<dbReference type="CDD" id="cd01425">
    <property type="entry name" value="RPS2"/>
    <property type="match status" value="1"/>
</dbReference>
<dbReference type="EMBL" id="AP014633">
    <property type="protein sequence ID" value="BAP56044.1"/>
    <property type="molecule type" value="Genomic_DNA"/>
</dbReference>
<evidence type="ECO:0000313" key="8">
    <source>
        <dbReference type="Proteomes" id="UP000031623"/>
    </source>
</evidence>
<organism evidence="7 8">
    <name type="scientific">Thioploca ingrica</name>
    <dbReference type="NCBI Taxonomy" id="40754"/>
    <lineage>
        <taxon>Bacteria</taxon>
        <taxon>Pseudomonadati</taxon>
        <taxon>Pseudomonadota</taxon>
        <taxon>Gammaproteobacteria</taxon>
        <taxon>Thiotrichales</taxon>
        <taxon>Thiotrichaceae</taxon>
        <taxon>Thioploca</taxon>
    </lineage>
</organism>
<dbReference type="SUPFAM" id="SSF52313">
    <property type="entry name" value="Ribosomal protein S2"/>
    <property type="match status" value="1"/>
</dbReference>
<dbReference type="Gene3D" id="1.10.287.610">
    <property type="entry name" value="Helix hairpin bin"/>
    <property type="match status" value="1"/>
</dbReference>
<dbReference type="HAMAP" id="MF_00291_B">
    <property type="entry name" value="Ribosomal_uS2_B"/>
    <property type="match status" value="1"/>
</dbReference>
<dbReference type="Gene3D" id="3.40.50.10490">
    <property type="entry name" value="Glucose-6-phosphate isomerase like protein, domain 1"/>
    <property type="match status" value="1"/>
</dbReference>
<dbReference type="NCBIfam" id="TIGR01011">
    <property type="entry name" value="rpsB_bact"/>
    <property type="match status" value="1"/>
</dbReference>
<proteinExistence type="inferred from homology"/>
<dbReference type="PRINTS" id="PR00395">
    <property type="entry name" value="RIBOSOMALS2"/>
</dbReference>
<dbReference type="PANTHER" id="PTHR12534">
    <property type="entry name" value="30S RIBOSOMAL PROTEIN S2 PROKARYOTIC AND ORGANELLAR"/>
    <property type="match status" value="1"/>
</dbReference>
<dbReference type="AlphaFoldDB" id="A0A090AG07"/>
<keyword evidence="2 5" id="KW-0689">Ribosomal protein</keyword>
<dbReference type="KEGG" id="tig:THII_1747"/>
<name>A0A090AG07_9GAMM</name>
<dbReference type="GO" id="GO:0022627">
    <property type="term" value="C:cytosolic small ribosomal subunit"/>
    <property type="evidence" value="ECO:0007669"/>
    <property type="project" value="TreeGrafter"/>
</dbReference>
<dbReference type="PROSITE" id="PS00962">
    <property type="entry name" value="RIBOSOMAL_S2_1"/>
    <property type="match status" value="1"/>
</dbReference>
<dbReference type="STRING" id="40754.THII_1747"/>
<keyword evidence="3 5" id="KW-0687">Ribonucleoprotein</keyword>
<evidence type="ECO:0000256" key="3">
    <source>
        <dbReference type="ARBA" id="ARBA00023274"/>
    </source>
</evidence>
<accession>A0A090AG07</accession>
<dbReference type="OrthoDB" id="9808036at2"/>
<evidence type="ECO:0000256" key="4">
    <source>
        <dbReference type="ARBA" id="ARBA00035256"/>
    </source>
</evidence>
<evidence type="ECO:0000256" key="2">
    <source>
        <dbReference type="ARBA" id="ARBA00022980"/>
    </source>
</evidence>
<dbReference type="InterPro" id="IPR018130">
    <property type="entry name" value="Ribosomal_uS2_CS"/>
</dbReference>
<gene>
    <name evidence="5" type="primary">rpsB</name>
    <name evidence="7" type="ORF">THII_1747</name>
</gene>
<dbReference type="FunFam" id="1.10.287.610:FF:000001">
    <property type="entry name" value="30S ribosomal protein S2"/>
    <property type="match status" value="1"/>
</dbReference>
<protein>
    <recommendedName>
        <fullName evidence="4 5">Small ribosomal subunit protein uS2</fullName>
    </recommendedName>
</protein>
<dbReference type="GO" id="GO:0003735">
    <property type="term" value="F:structural constituent of ribosome"/>
    <property type="evidence" value="ECO:0007669"/>
    <property type="project" value="InterPro"/>
</dbReference>
<evidence type="ECO:0000256" key="6">
    <source>
        <dbReference type="SAM" id="MobiDB-lite"/>
    </source>
</evidence>
<sequence>MPNISMRQMLEAGVHFGHQTRYWNPMMAPYIFGERNKIHIINLENTLPMYNDAANFLGKLSAKKGTVLFVGTKRAAQEAIKEAALRCNMPYVNRRWLGGMLTNYKTVKASIKRLKELELLTQDGTLHRLTKKEALSITRELEKLERSLGGIKDMNGLPDALFVVDVGHEKIAVKEAKKLAIPVIGVVDTNNSPIDIDYIIPGNDDAIRAIGLYANGIADALIEGRQASLQPTGDEDDFVELPENEVEPITKREENQEVASPIGFNEVDE</sequence>